<evidence type="ECO:0000313" key="17">
    <source>
        <dbReference type="RefSeq" id="XP_052127393.1"/>
    </source>
</evidence>
<dbReference type="Gene3D" id="1.10.472.130">
    <property type="match status" value="1"/>
</dbReference>
<dbReference type="InterPro" id="IPR013602">
    <property type="entry name" value="Dynein_heavy_linker"/>
</dbReference>
<evidence type="ECO:0000256" key="3">
    <source>
        <dbReference type="ARBA" id="ARBA00022490"/>
    </source>
</evidence>
<dbReference type="SUPFAM" id="SSF52540">
    <property type="entry name" value="P-loop containing nucleoside triphosphate hydrolases"/>
    <property type="match status" value="2"/>
</dbReference>
<evidence type="ECO:0000256" key="5">
    <source>
        <dbReference type="ARBA" id="ARBA00022737"/>
    </source>
</evidence>
<dbReference type="Pfam" id="PF08385">
    <property type="entry name" value="DHC_N1"/>
    <property type="match status" value="1"/>
</dbReference>
<proteinExistence type="inferred from homology"/>
<dbReference type="RefSeq" id="XP_052127393.1">
    <property type="nucleotide sequence ID" value="XM_052271433.1"/>
</dbReference>
<dbReference type="InterPro" id="IPR042228">
    <property type="entry name" value="Dynein_linker_3"/>
</dbReference>
<keyword evidence="7" id="KW-0067">ATP-binding</keyword>
<keyword evidence="4" id="KW-0493">Microtubule</keyword>
<evidence type="ECO:0000256" key="1">
    <source>
        <dbReference type="ARBA" id="ARBA00004430"/>
    </source>
</evidence>
<dbReference type="OrthoDB" id="286107at2759"/>
<dbReference type="InterPro" id="IPR027417">
    <property type="entry name" value="P-loop_NTPase"/>
</dbReference>
<dbReference type="InterPro" id="IPR003593">
    <property type="entry name" value="AAA+_ATPase"/>
</dbReference>
<dbReference type="FunFam" id="1.20.58.1120:FF:000004">
    <property type="entry name" value="Dynein axonemal heavy chain 5"/>
    <property type="match status" value="1"/>
</dbReference>
<evidence type="ECO:0000256" key="11">
    <source>
        <dbReference type="ARBA" id="ARBA00023175"/>
    </source>
</evidence>
<keyword evidence="12" id="KW-0206">Cytoskeleton</keyword>
<comment type="subcellular location">
    <subcellularLocation>
        <location evidence="1">Cytoplasm</location>
        <location evidence="1">Cytoskeleton</location>
        <location evidence="1">Cilium axoneme</location>
    </subcellularLocation>
</comment>
<evidence type="ECO:0000259" key="15">
    <source>
        <dbReference type="SMART" id="SM00382"/>
    </source>
</evidence>
<dbReference type="Gene3D" id="3.40.50.300">
    <property type="entry name" value="P-loop containing nucleotide triphosphate hydrolases"/>
    <property type="match status" value="3"/>
</dbReference>
<evidence type="ECO:0000256" key="14">
    <source>
        <dbReference type="SAM" id="Coils"/>
    </source>
</evidence>
<dbReference type="GO" id="GO:0005874">
    <property type="term" value="C:microtubule"/>
    <property type="evidence" value="ECO:0007669"/>
    <property type="project" value="UniProtKB-KW"/>
</dbReference>
<dbReference type="Gene3D" id="1.10.287.2620">
    <property type="match status" value="1"/>
</dbReference>
<dbReference type="Gene3D" id="1.10.8.710">
    <property type="match status" value="1"/>
</dbReference>
<evidence type="ECO:0000256" key="4">
    <source>
        <dbReference type="ARBA" id="ARBA00022701"/>
    </source>
</evidence>
<dbReference type="GeneID" id="113210043"/>
<evidence type="ECO:0000256" key="12">
    <source>
        <dbReference type="ARBA" id="ARBA00023212"/>
    </source>
</evidence>
<evidence type="ECO:0000256" key="9">
    <source>
        <dbReference type="ARBA" id="ARBA00023054"/>
    </source>
</evidence>
<feature type="domain" description="AAA+ ATPase" evidence="15">
    <location>
        <begin position="1814"/>
        <end position="1958"/>
    </location>
</feature>
<dbReference type="FunFam" id="3.40.50.300:FF:000543">
    <property type="entry name" value="Dynein axonemal heavy chain 5"/>
    <property type="match status" value="1"/>
</dbReference>
<dbReference type="KEGG" id="foc:113210043"/>
<evidence type="ECO:0000256" key="2">
    <source>
        <dbReference type="ARBA" id="ARBA00008887"/>
    </source>
</evidence>
<accession>A0A9C6XQA0</accession>
<dbReference type="SMART" id="SM00382">
    <property type="entry name" value="AAA"/>
    <property type="match status" value="2"/>
</dbReference>
<dbReference type="Gene3D" id="1.20.58.1120">
    <property type="match status" value="1"/>
</dbReference>
<dbReference type="GO" id="GO:0005858">
    <property type="term" value="C:axonemal dynein complex"/>
    <property type="evidence" value="ECO:0007669"/>
    <property type="project" value="TreeGrafter"/>
</dbReference>
<dbReference type="InterPro" id="IPR042222">
    <property type="entry name" value="Dynein_2_N"/>
</dbReference>
<evidence type="ECO:0000256" key="6">
    <source>
        <dbReference type="ARBA" id="ARBA00022741"/>
    </source>
</evidence>
<dbReference type="InterPro" id="IPR043157">
    <property type="entry name" value="Dynein_AAA1S"/>
</dbReference>
<evidence type="ECO:0000256" key="13">
    <source>
        <dbReference type="ARBA" id="ARBA00023273"/>
    </source>
</evidence>
<dbReference type="PANTHER" id="PTHR46532">
    <property type="entry name" value="MALE FERTILITY FACTOR KL5"/>
    <property type="match status" value="1"/>
</dbReference>
<protein>
    <submittedName>
        <fullName evidence="17">Dynein axonemal heavy chain 5-like</fullName>
    </submittedName>
</protein>
<evidence type="ECO:0000256" key="8">
    <source>
        <dbReference type="ARBA" id="ARBA00023017"/>
    </source>
</evidence>
<dbReference type="InterPro" id="IPR013594">
    <property type="entry name" value="Dynein_heavy_tail"/>
</dbReference>
<keyword evidence="6" id="KW-0547">Nucleotide-binding</keyword>
<dbReference type="GO" id="GO:0005524">
    <property type="term" value="F:ATP binding"/>
    <property type="evidence" value="ECO:0007669"/>
    <property type="project" value="UniProtKB-KW"/>
</dbReference>
<evidence type="ECO:0000313" key="16">
    <source>
        <dbReference type="Proteomes" id="UP000504606"/>
    </source>
</evidence>
<evidence type="ECO:0000256" key="7">
    <source>
        <dbReference type="ARBA" id="ARBA00022840"/>
    </source>
</evidence>
<feature type="coiled-coil region" evidence="14">
    <location>
        <begin position="442"/>
        <end position="469"/>
    </location>
</feature>
<dbReference type="Pfam" id="PF12775">
    <property type="entry name" value="AAA_7"/>
    <property type="match status" value="1"/>
</dbReference>
<reference evidence="17" key="1">
    <citation type="submission" date="2025-08" db="UniProtKB">
        <authorList>
            <consortium name="RefSeq"/>
        </authorList>
    </citation>
    <scope>IDENTIFICATION</scope>
    <source>
        <tissue evidence="17">Whole organism</tissue>
    </source>
</reference>
<dbReference type="Pfam" id="PF12774">
    <property type="entry name" value="AAA_6"/>
    <property type="match status" value="1"/>
</dbReference>
<dbReference type="InterPro" id="IPR041466">
    <property type="entry name" value="Dynein_AAA5_ext"/>
</dbReference>
<dbReference type="PANTHER" id="PTHR46532:SF4">
    <property type="entry name" value="AAA+ ATPASE DOMAIN-CONTAINING PROTEIN"/>
    <property type="match status" value="1"/>
</dbReference>
<dbReference type="FunFam" id="3.40.50.300:FF:000044">
    <property type="entry name" value="Dynein heavy chain 5, axonemal"/>
    <property type="match status" value="1"/>
</dbReference>
<dbReference type="Gene3D" id="1.20.140.100">
    <property type="entry name" value="Dynein heavy chain, N-terminal domain 2"/>
    <property type="match status" value="1"/>
</dbReference>
<sequence length="2528" mass="289662">MPLSVLQDLYFTPFEVQPGSTTATALSELVTRLSAPALSSSNNWGDLPNKDRERFLYNFNNFAHFLSSTSTDLDLGLRFATPEEEVLRELSSPLKVKEAAVKRDVVTVIEKHVREWCDQIQEVLTVRQQIRRERENIGPRSELVYWRRCLAKYTSIIEHLKSPVCQNCIVVLVLSKSKLLARWKRLDSEITEAANEAADTVKYMYGIQRLLAPLYQLDPPSLAAQIPNLMTLIRNLYSTSRFYNTTERLQVMLVKVTNQILNSCRAYLTCNDTKTIWCQAKRDVIHKMQVCIRLQRDYERRFEETREQVARCPLEGTFECSSMYIFGKFKKFCGRLLKIVYVLETTLLFSVLQSSCIEGIDEHAAKFIKMFQRISNQSFDPLNYRKEEFDVEFDVFKRSQVEAEESLYKFMRCSLQCCPDIHSQLMLIKRFEKLGLDCLEVQMAYEDALDKFMEEIESIRDRYNDNRQNLLVTRNLTPIAGRILWSRQFFERIAEPMNIYRETSAIQTEKAQKVIKHYNALAMTLVHYEIVHHTAWCNSTQLVRALLAESILRRDDDGTLCTNYNPYMQEVVRETECFWRMGLQVPEIAQVMAFCKKPLIDLLGSVTSLVRRYAEVRSTISRLFAPLMRAQLQDLEATIQPGLTTVMWTSLCANEFIKSVNTQLDHLEAFIKEVSDMKTARVDAALASLSDTVLVWLPAEPVAPKHFLAMNVEHVQKMSAEVALRSATAEGAVKELINRFADMIGDQFGDERYNWLDSDKAMRTVSSQTKLADMSREEALREVEKVQLTDISLFYNDCMDMFCYFNAKNIDALVKCNKNSLEMLRRRDGISMRSLQAEGEQIAPLFATDMLLVIPRMTITPTLEEANLIYNSVIANVMTVNKAVRVWGQEHSVDVDGSSQTQSSLTASEIETKTLYKIISEHREVTRTSNVMVNILLLLKPEIIRILDDHSSAHGIPLPEVTRQEGTMGPHRIIPLWDDARLPITQAFVDGQPLLADIRSRFECMKEAMEAIEALPSKFNVGCFQINFGPARSGLMVEAQAWKDILGRLLCQHHGIRLEENVKFIVDHTALLQRQIKDLDDVRLAMAALHEVAENFIRLDLSLMELEDMYALLTSYKVAVSREDIDSVNTLRYNFNNMVAVVRSFLSTADCAMKTQVELCAVQDPFRDELIRQVASFKHDVEKFDYDYEWSGPMVPDLPAREASDRVLILQGRLDELLARYEIYASGEELFGLTVNEYPTLMQKKRDFSLLQKLYQLYNQVMSTVEGYYDIVWAEVNIESIMEELAEFQNRCRRLPKGLREWPAYLDLKQMIDDFNGTCPLLEMMTNKAMKDRHWKRLEDLTNCSFDVESETFTLKTLLEAPLLQHIDDVTDICQGAVKEKDIEAKMNQVKADWAVVDLVFVEFKNRGELLLRGTEAAEIIAQLEDSLMVMSSLLSNRYNTYFKKEIQNLVWKLSTTSEIMEQWMVVQNLWVYLEAVFSGGDIAKELPAETKKFNGIDKSWVKIMSRARDVKNVLEVCVGDESMQQLLPFLLEQLESCQKSLSRYLEQKRLQFPRFFFVSDPALLEILGQASDSHTIQEHLLNVFENVAEVAFHEKEYDKILAIKSREGESITLDTPVVATGGVEVWLNKLLAMVRQSVNTVICNAVANAREPEYEDIPFIESIPAQVALLHIQMLWTQRAERALKEARLNRQAMPTTNQLFLDLLNLLIDQTTRDLSKFMRVLYETLITIHVHQRDIFDELCRLHIKSPLDFEWLKQARFYFDEEGEHINVCITDVTFIYQNEYLGNTDRLVITPLTDRCYITLAQAIGMHMGGAPAGPAGTGKTETTKDMGKALGKYVVVFNCSDQMDFRGLGRIFKGLAQSGSWGCFDEFNRIDLPVLSVAAQQIYIVLSARKQRQTHFLFSDGDNVSLNPEFGLFITMNPGYAGRQELPENLKIQFRSVAMMVPDRQIIIRVKLASCGFRENVLLARKFFTLYKLCEDQLSKQVHYDFGLRNILSCLRTLGAQKRANPQDSEETTVMRVLRDMNLSKLVDEDEPLFLTLIEDLFPGIKLATRSYRDLQVAISSAVEQVGLVNHPSWNLKLVQLYETSLVRHGLMIVGPTGAGKTQCIQTLMKAMTECGNPHKEMRMNPKAITAPQMFGRLDVATNDWTDGIFSTLWRKSLKVKKTETTWLVLDGPVDAVWIENLNSVLDDNKTLTLANGDRIVMAVNCKLLFEPDNLDNASPATVSRMGMVFMSSSCLPWNPILEGWLLRQHKDDAAALRPLFEALYDETQRFLLTRLHAKMHILEALYIRQCTDVLEGLMIRHNEARTAPPPGKEMDPIDAKHLERMLLFSIMWSLGAALELDDREKLEEFVCSHESKLNWPKPEPGESIFEYMVSTSGEWEHWSAHVEEFLYPDDSVPEYASILVPNVDNVRTAFLIDNCARHGKSVLLIGEQGTAKTVMIQGYVSKYDPEEHLSRGFSFSFATTPNMVQRTIESYLDKRVGTTYGPPNGRKMTLFVDDINMPVVNEWGDQVRAWQQSGPVV</sequence>
<dbReference type="GO" id="GO:0007018">
    <property type="term" value="P:microtubule-based movement"/>
    <property type="evidence" value="ECO:0007669"/>
    <property type="project" value="InterPro"/>
</dbReference>
<dbReference type="Pfam" id="PF17852">
    <property type="entry name" value="Dynein_AAA_lid"/>
    <property type="match status" value="1"/>
</dbReference>
<dbReference type="Gene3D" id="3.20.180.20">
    <property type="entry name" value="Dynein heavy chain, N-terminal domain 2"/>
    <property type="match status" value="1"/>
</dbReference>
<dbReference type="InterPro" id="IPR035699">
    <property type="entry name" value="AAA_6"/>
</dbReference>
<dbReference type="FunFam" id="3.20.180.20:FF:000001">
    <property type="entry name" value="Dynein axonemal heavy chain 5"/>
    <property type="match status" value="1"/>
</dbReference>
<keyword evidence="5" id="KW-0677">Repeat</keyword>
<keyword evidence="10" id="KW-0969">Cilium</keyword>
<gene>
    <name evidence="17" type="primary">LOC113210043</name>
</gene>
<dbReference type="FunFam" id="1.10.8.710:FF:000003">
    <property type="entry name" value="Dynein axonemal heavy chain 5"/>
    <property type="match status" value="1"/>
</dbReference>
<organism evidence="16 17">
    <name type="scientific">Frankliniella occidentalis</name>
    <name type="common">Western flower thrips</name>
    <name type="synonym">Euthrips occidentalis</name>
    <dbReference type="NCBI Taxonomy" id="133901"/>
    <lineage>
        <taxon>Eukaryota</taxon>
        <taxon>Metazoa</taxon>
        <taxon>Ecdysozoa</taxon>
        <taxon>Arthropoda</taxon>
        <taxon>Hexapoda</taxon>
        <taxon>Insecta</taxon>
        <taxon>Pterygota</taxon>
        <taxon>Neoptera</taxon>
        <taxon>Paraneoptera</taxon>
        <taxon>Thysanoptera</taxon>
        <taxon>Terebrantia</taxon>
        <taxon>Thripoidea</taxon>
        <taxon>Thripidae</taxon>
        <taxon>Frankliniella</taxon>
    </lineage>
</organism>
<evidence type="ECO:0000256" key="10">
    <source>
        <dbReference type="ARBA" id="ARBA00023069"/>
    </source>
</evidence>
<dbReference type="InterPro" id="IPR026983">
    <property type="entry name" value="DHC"/>
</dbReference>
<keyword evidence="9 14" id="KW-0175">Coiled coil</keyword>
<name>A0A9C6XQA0_FRAOC</name>
<dbReference type="FunFam" id="1.20.140.100:FF:000003">
    <property type="entry name" value="Dynein, axonemal, heavy chain 5"/>
    <property type="match status" value="1"/>
</dbReference>
<dbReference type="GO" id="GO:0051959">
    <property type="term" value="F:dynein light intermediate chain binding"/>
    <property type="evidence" value="ECO:0007669"/>
    <property type="project" value="InterPro"/>
</dbReference>
<keyword evidence="13" id="KW-0966">Cell projection</keyword>
<keyword evidence="8" id="KW-0243">Dynein</keyword>
<dbReference type="GO" id="GO:0045505">
    <property type="term" value="F:dynein intermediate chain binding"/>
    <property type="evidence" value="ECO:0007669"/>
    <property type="project" value="InterPro"/>
</dbReference>
<dbReference type="Proteomes" id="UP000504606">
    <property type="component" value="Unplaced"/>
</dbReference>
<comment type="similarity">
    <text evidence="2">Belongs to the dynein heavy chain family.</text>
</comment>
<feature type="domain" description="AAA+ ATPase" evidence="15">
    <location>
        <begin position="2093"/>
        <end position="2248"/>
    </location>
</feature>
<keyword evidence="3" id="KW-0963">Cytoplasm</keyword>
<dbReference type="Pfam" id="PF08393">
    <property type="entry name" value="DHC_N2"/>
    <property type="match status" value="1"/>
</dbReference>
<keyword evidence="16" id="KW-1185">Reference proteome</keyword>
<keyword evidence="11" id="KW-0505">Motor protein</keyword>
<dbReference type="FunFam" id="1.10.287.2620:FF:000002">
    <property type="entry name" value="Dynein heavy chain 2, axonemal"/>
    <property type="match status" value="1"/>
</dbReference>